<evidence type="ECO:0000313" key="3">
    <source>
        <dbReference type="EMBL" id="RAR73850.1"/>
    </source>
</evidence>
<dbReference type="AlphaFoldDB" id="A0A328YJX3"/>
<accession>A0A328YJX3</accession>
<sequence>MAVTKNPLIRYKILDSCFRNPYKKFTKELLLETINNKLIELFDDESHCIKLRQMQDDIAFMKSAEGWNIELAEEFESKKRIFRYEDLNFSINNAPLNEIELNEFQSAIQVLSQFEGMPQFEGIQEIIAKLKYDLKSETNQQPFIGFDTNQDLKGMEYFSLLYNAAQKQIPLQITYQDFKAEQPYTFIFHPYYLKQYNNRWFIFGLHEETMKPDWNVAIDRIVSIETSNAKFIPNTTINWTDYFSDMIGVSKPIEGKIEEIVLHFNQLTGKYMENKPLHETQKHKWINNETLEVKIKVIPNYELARLILSYGDSVILLKPKYLKDKIVKILSHTIENYKPIIFT</sequence>
<comment type="caution">
    <text evidence="3">The sequence shown here is derived from an EMBL/GenBank/DDBJ whole genome shotgun (WGS) entry which is preliminary data.</text>
</comment>
<name>A0A328YJX3_9FLAO</name>
<protein>
    <submittedName>
        <fullName evidence="3">Putative DNA-binding transcriptional regulator YafY</fullName>
    </submittedName>
</protein>
<keyword evidence="4" id="KW-1185">Reference proteome</keyword>
<dbReference type="EMBL" id="QLSZ01000003">
    <property type="protein sequence ID" value="RAR73850.1"/>
    <property type="molecule type" value="Genomic_DNA"/>
</dbReference>
<dbReference type="GO" id="GO:0003677">
    <property type="term" value="F:DNA binding"/>
    <property type="evidence" value="ECO:0007669"/>
    <property type="project" value="UniProtKB-KW"/>
</dbReference>
<evidence type="ECO:0000259" key="1">
    <source>
        <dbReference type="Pfam" id="PF13280"/>
    </source>
</evidence>
<dbReference type="Pfam" id="PF13280">
    <property type="entry name" value="WYL"/>
    <property type="match status" value="1"/>
</dbReference>
<feature type="domain" description="WYL" evidence="1">
    <location>
        <begin position="156"/>
        <end position="208"/>
    </location>
</feature>
<dbReference type="InterPro" id="IPR051534">
    <property type="entry name" value="CBASS_pafABC_assoc_protein"/>
</dbReference>
<dbReference type="Pfam" id="PF25583">
    <property type="entry name" value="WCX"/>
    <property type="match status" value="1"/>
</dbReference>
<dbReference type="RefSeq" id="WP_112112648.1">
    <property type="nucleotide sequence ID" value="NZ_QLSZ01000003.1"/>
</dbReference>
<dbReference type="Proteomes" id="UP000248840">
    <property type="component" value="Unassembled WGS sequence"/>
</dbReference>
<dbReference type="InterPro" id="IPR026881">
    <property type="entry name" value="WYL_dom"/>
</dbReference>
<keyword evidence="3" id="KW-0238">DNA-binding</keyword>
<evidence type="ECO:0000259" key="2">
    <source>
        <dbReference type="Pfam" id="PF25583"/>
    </source>
</evidence>
<organism evidence="3 4">
    <name type="scientific">Flavobacterium aciduliphilum</name>
    <dbReference type="NCBI Taxonomy" id="1101402"/>
    <lineage>
        <taxon>Bacteria</taxon>
        <taxon>Pseudomonadati</taxon>
        <taxon>Bacteroidota</taxon>
        <taxon>Flavobacteriia</taxon>
        <taxon>Flavobacteriales</taxon>
        <taxon>Flavobacteriaceae</taxon>
        <taxon>Flavobacterium</taxon>
    </lineage>
</organism>
<dbReference type="InterPro" id="IPR057727">
    <property type="entry name" value="WCX_dom"/>
</dbReference>
<proteinExistence type="predicted"/>
<dbReference type="OrthoDB" id="43316at2"/>
<gene>
    <name evidence="3" type="ORF">CLV55_103169</name>
</gene>
<dbReference type="PANTHER" id="PTHR34580:SF9">
    <property type="entry name" value="SLL5097 PROTEIN"/>
    <property type="match status" value="1"/>
</dbReference>
<dbReference type="PANTHER" id="PTHR34580">
    <property type="match status" value="1"/>
</dbReference>
<feature type="domain" description="WCX" evidence="2">
    <location>
        <begin position="259"/>
        <end position="330"/>
    </location>
</feature>
<reference evidence="3 4" key="1">
    <citation type="submission" date="2018-06" db="EMBL/GenBank/DDBJ databases">
        <title>Genomic Encyclopedia of Archaeal and Bacterial Type Strains, Phase II (KMG-II): from individual species to whole genera.</title>
        <authorList>
            <person name="Goeker M."/>
        </authorList>
    </citation>
    <scope>NUCLEOTIDE SEQUENCE [LARGE SCALE GENOMIC DNA]</scope>
    <source>
        <strain evidence="3 4">DSM 25663</strain>
    </source>
</reference>
<evidence type="ECO:0000313" key="4">
    <source>
        <dbReference type="Proteomes" id="UP000248840"/>
    </source>
</evidence>
<dbReference type="PROSITE" id="PS52050">
    <property type="entry name" value="WYL"/>
    <property type="match status" value="1"/>
</dbReference>